<keyword evidence="1" id="KW-0479">Metal-binding</keyword>
<dbReference type="Proteomes" id="UP001634007">
    <property type="component" value="Unassembled WGS sequence"/>
</dbReference>
<evidence type="ECO:0000313" key="5">
    <source>
        <dbReference type="Proteomes" id="UP001634007"/>
    </source>
</evidence>
<feature type="region of interest" description="Disordered" evidence="2">
    <location>
        <begin position="157"/>
        <end position="198"/>
    </location>
</feature>
<keyword evidence="5" id="KW-1185">Reference proteome</keyword>
<protein>
    <recommendedName>
        <fullName evidence="3">B box-type domain-containing protein</fullName>
    </recommendedName>
</protein>
<dbReference type="SUPFAM" id="SSF57845">
    <property type="entry name" value="B-box zinc-binding domain"/>
    <property type="match status" value="1"/>
</dbReference>
<organism evidence="4 5">
    <name type="scientific">Eucalyptus globulus</name>
    <name type="common">Tasmanian blue gum</name>
    <dbReference type="NCBI Taxonomy" id="34317"/>
    <lineage>
        <taxon>Eukaryota</taxon>
        <taxon>Viridiplantae</taxon>
        <taxon>Streptophyta</taxon>
        <taxon>Embryophyta</taxon>
        <taxon>Tracheophyta</taxon>
        <taxon>Spermatophyta</taxon>
        <taxon>Magnoliopsida</taxon>
        <taxon>eudicotyledons</taxon>
        <taxon>Gunneridae</taxon>
        <taxon>Pentapetalae</taxon>
        <taxon>rosids</taxon>
        <taxon>malvids</taxon>
        <taxon>Myrtales</taxon>
        <taxon>Myrtaceae</taxon>
        <taxon>Myrtoideae</taxon>
        <taxon>Eucalypteae</taxon>
        <taxon>Eucalyptus</taxon>
    </lineage>
</organism>
<gene>
    <name evidence="4" type="ORF">ACJRO7_016950</name>
</gene>
<dbReference type="EMBL" id="JBJKBG010000004">
    <property type="protein sequence ID" value="KAL3741395.1"/>
    <property type="molecule type" value="Genomic_DNA"/>
</dbReference>
<evidence type="ECO:0000256" key="1">
    <source>
        <dbReference type="PROSITE-ProRule" id="PRU00024"/>
    </source>
</evidence>
<evidence type="ECO:0000256" key="2">
    <source>
        <dbReference type="SAM" id="MobiDB-lite"/>
    </source>
</evidence>
<evidence type="ECO:0000259" key="3">
    <source>
        <dbReference type="PROSITE" id="PS50119"/>
    </source>
</evidence>
<reference evidence="4 5" key="1">
    <citation type="submission" date="2024-11" db="EMBL/GenBank/DDBJ databases">
        <title>Chromosome-level genome assembly of Eucalyptus globulus Labill. provides insights into its genome evolution.</title>
        <authorList>
            <person name="Li X."/>
        </authorList>
    </citation>
    <scope>NUCLEOTIDE SEQUENCE [LARGE SCALE GENOMIC DNA]</scope>
    <source>
        <strain evidence="4">CL2024</strain>
        <tissue evidence="4">Fresh tender leaves</tissue>
    </source>
</reference>
<dbReference type="PANTHER" id="PTHR31065">
    <property type="entry name" value="PLATZ TRANSCRIPTION FACTOR FAMILY PROTEIN"/>
    <property type="match status" value="1"/>
</dbReference>
<keyword evidence="1" id="KW-0863">Zinc-finger</keyword>
<keyword evidence="1" id="KW-0862">Zinc</keyword>
<name>A0ABD3KNG8_EUCGL</name>
<dbReference type="AlphaFoldDB" id="A0ABD3KNG8"/>
<feature type="domain" description="B box-type" evidence="3">
    <location>
        <begin position="30"/>
        <end position="72"/>
    </location>
</feature>
<dbReference type="InterPro" id="IPR000315">
    <property type="entry name" value="Znf_B-box"/>
</dbReference>
<dbReference type="PANTHER" id="PTHR31065:SF39">
    <property type="entry name" value="PLATZ TRANSCRIPTION FACTOR FAMILY PROTEIN"/>
    <property type="match status" value="1"/>
</dbReference>
<comment type="caution">
    <text evidence="4">The sequence shown here is derived from an EMBL/GenBank/DDBJ whole genome shotgun (WGS) entry which is preliminary data.</text>
</comment>
<dbReference type="GO" id="GO:0008270">
    <property type="term" value="F:zinc ion binding"/>
    <property type="evidence" value="ECO:0007669"/>
    <property type="project" value="UniProtKB-KW"/>
</dbReference>
<proteinExistence type="predicted"/>
<feature type="compositionally biased region" description="Polar residues" evidence="2">
    <location>
        <begin position="171"/>
        <end position="181"/>
    </location>
</feature>
<accession>A0ABD3KNG8</accession>
<evidence type="ECO:0000313" key="4">
    <source>
        <dbReference type="EMBL" id="KAL3741395.1"/>
    </source>
</evidence>
<dbReference type="Pfam" id="PF04640">
    <property type="entry name" value="PLATZ"/>
    <property type="match status" value="1"/>
</dbReference>
<dbReference type="Gene3D" id="3.30.160.60">
    <property type="entry name" value="Classic Zinc Finger"/>
    <property type="match status" value="1"/>
</dbReference>
<feature type="compositionally biased region" description="Basic residues" evidence="2">
    <location>
        <begin position="182"/>
        <end position="198"/>
    </location>
</feature>
<dbReference type="InterPro" id="IPR006734">
    <property type="entry name" value="PLATZ"/>
</dbReference>
<dbReference type="PROSITE" id="PS50119">
    <property type="entry name" value="ZF_BBOX"/>
    <property type="match status" value="1"/>
</dbReference>
<sequence length="198" mass="22414">MTQKGATMVSSGDDQKNGVPPWLRPIASIKFYDLCKTHSSKMCDFYCRVCMVALCIECKKQHDLSEHEIIKAYKAAEVASFRKVDLAPLWDTSDIDLYKRNVWLVAFIHKRGDGITHSRGPDDIGVCKTCQYWLKSLGAKYCSMECKVEAVMKMNGSGSMKNEAKREVETTSEGSASNVQSFRKRPRKQKNPQRAPLH</sequence>